<proteinExistence type="predicted"/>
<dbReference type="Proteomes" id="UP000569951">
    <property type="component" value="Unassembled WGS sequence"/>
</dbReference>
<protein>
    <submittedName>
        <fullName evidence="2">Putative regulator of Ras-like GTPase activity (Roadblock/LC7/MglB family)</fullName>
    </submittedName>
</protein>
<accession>A0A841I4H0</accession>
<dbReference type="SUPFAM" id="SSF103196">
    <property type="entry name" value="Roadblock/LC7 domain"/>
    <property type="match status" value="1"/>
</dbReference>
<evidence type="ECO:0000259" key="1">
    <source>
        <dbReference type="SMART" id="SM00960"/>
    </source>
</evidence>
<name>A0A841I4H0_9DEIO</name>
<sequence>MDTLLAQLVEEVEGALGAAVGATDGLLVEQHAKEDLSAAVAEHANLLRSGNAAYSRTLGYGDVREIMLVSDQRLGFIRPVGNGLFLLLLLEPGGNLGKARLRSADAARRLEELVGA</sequence>
<dbReference type="InterPro" id="IPR004942">
    <property type="entry name" value="Roadblock/LAMTOR2_dom"/>
</dbReference>
<organism evidence="2 3">
    <name type="scientific">Deinobacterium chartae</name>
    <dbReference type="NCBI Taxonomy" id="521158"/>
    <lineage>
        <taxon>Bacteria</taxon>
        <taxon>Thermotogati</taxon>
        <taxon>Deinococcota</taxon>
        <taxon>Deinococci</taxon>
        <taxon>Deinococcales</taxon>
        <taxon>Deinococcaceae</taxon>
        <taxon>Deinobacterium</taxon>
    </lineage>
</organism>
<dbReference type="RefSeq" id="WP_183988060.1">
    <property type="nucleotide sequence ID" value="NZ_JACHHG010000010.1"/>
</dbReference>
<gene>
    <name evidence="2" type="ORF">HNR42_002748</name>
</gene>
<keyword evidence="3" id="KW-1185">Reference proteome</keyword>
<evidence type="ECO:0000313" key="3">
    <source>
        <dbReference type="Proteomes" id="UP000569951"/>
    </source>
</evidence>
<feature type="domain" description="Roadblock/LAMTOR2" evidence="1">
    <location>
        <begin position="2"/>
        <end position="90"/>
    </location>
</feature>
<comment type="caution">
    <text evidence="2">The sequence shown here is derived from an EMBL/GenBank/DDBJ whole genome shotgun (WGS) entry which is preliminary data.</text>
</comment>
<dbReference type="Gene3D" id="3.30.450.30">
    <property type="entry name" value="Dynein light chain 2a, cytoplasmic"/>
    <property type="match status" value="1"/>
</dbReference>
<reference evidence="2 3" key="1">
    <citation type="submission" date="2020-08" db="EMBL/GenBank/DDBJ databases">
        <title>Genomic Encyclopedia of Type Strains, Phase IV (KMG-IV): sequencing the most valuable type-strain genomes for metagenomic binning, comparative biology and taxonomic classification.</title>
        <authorList>
            <person name="Goeker M."/>
        </authorList>
    </citation>
    <scope>NUCLEOTIDE SEQUENCE [LARGE SCALE GENOMIC DNA]</scope>
    <source>
        <strain evidence="2 3">DSM 21458</strain>
    </source>
</reference>
<dbReference type="SMART" id="SM00960">
    <property type="entry name" value="Robl_LC7"/>
    <property type="match status" value="1"/>
</dbReference>
<dbReference type="EMBL" id="JACHHG010000010">
    <property type="protein sequence ID" value="MBB6099310.1"/>
    <property type="molecule type" value="Genomic_DNA"/>
</dbReference>
<dbReference type="Pfam" id="PF03259">
    <property type="entry name" value="Robl_LC7"/>
    <property type="match status" value="1"/>
</dbReference>
<dbReference type="AlphaFoldDB" id="A0A841I4H0"/>
<evidence type="ECO:0000313" key="2">
    <source>
        <dbReference type="EMBL" id="MBB6099310.1"/>
    </source>
</evidence>